<dbReference type="EMBL" id="SZPZ01000004">
    <property type="protein sequence ID" value="TKK76332.1"/>
    <property type="molecule type" value="Genomic_DNA"/>
</dbReference>
<evidence type="ECO:0000259" key="7">
    <source>
        <dbReference type="Pfam" id="PF08281"/>
    </source>
</evidence>
<evidence type="ECO:0000256" key="5">
    <source>
        <dbReference type="SAM" id="MobiDB-lite"/>
    </source>
</evidence>
<proteinExistence type="inferred from homology"/>
<keyword evidence="3" id="KW-0731">Sigma factor</keyword>
<evidence type="ECO:0000259" key="6">
    <source>
        <dbReference type="Pfam" id="PF04542"/>
    </source>
</evidence>
<feature type="compositionally biased region" description="Low complexity" evidence="5">
    <location>
        <begin position="33"/>
        <end position="47"/>
    </location>
</feature>
<dbReference type="InterPro" id="IPR013324">
    <property type="entry name" value="RNA_pol_sigma_r3/r4-like"/>
</dbReference>
<dbReference type="GO" id="GO:0016987">
    <property type="term" value="F:sigma factor activity"/>
    <property type="evidence" value="ECO:0007669"/>
    <property type="project" value="UniProtKB-KW"/>
</dbReference>
<dbReference type="PANTHER" id="PTHR30173">
    <property type="entry name" value="SIGMA 19 FACTOR"/>
    <property type="match status" value="1"/>
</dbReference>
<dbReference type="Pfam" id="PF04542">
    <property type="entry name" value="Sigma70_r2"/>
    <property type="match status" value="1"/>
</dbReference>
<feature type="domain" description="RNA polymerase sigma factor 70 region 4 type 2" evidence="7">
    <location>
        <begin position="188"/>
        <end position="239"/>
    </location>
</feature>
<dbReference type="SUPFAM" id="SSF88659">
    <property type="entry name" value="Sigma3 and sigma4 domains of RNA polymerase sigma factors"/>
    <property type="match status" value="1"/>
</dbReference>
<dbReference type="GO" id="GO:0006352">
    <property type="term" value="P:DNA-templated transcription initiation"/>
    <property type="evidence" value="ECO:0007669"/>
    <property type="project" value="InterPro"/>
</dbReference>
<dbReference type="Gene3D" id="1.10.10.10">
    <property type="entry name" value="Winged helix-like DNA-binding domain superfamily/Winged helix DNA-binding domain"/>
    <property type="match status" value="1"/>
</dbReference>
<dbReference type="InterPro" id="IPR014284">
    <property type="entry name" value="RNA_pol_sigma-70_dom"/>
</dbReference>
<sequence>MNRPFDAASPSRVTRHPHVAEGNHVVGPTHTWCSRLRSCPRPSAARPRSLRPDRGSKRTTSRRGAGTVNATVSEQRYDGDSGDLDEAVATFLEVRPRLLAIAYRFLSSASDAEDLVQETWLRWQRTDRTVVENPQALLATMTTRLAINVCQSARRRHETPMTSAAAERIDDGEDPATTAEQSDAVEHAVLLVLQSLSPRERAAFVLREAFDYSYGQVAEFLHLGTANSRQLVCRARRRIATDKPTIVSTESHQHFVHAFLDAARAGDLTGFEELLTADLVA</sequence>
<dbReference type="InterPro" id="IPR052704">
    <property type="entry name" value="ECF_Sigma-70_Domain"/>
</dbReference>
<evidence type="ECO:0000256" key="3">
    <source>
        <dbReference type="ARBA" id="ARBA00023082"/>
    </source>
</evidence>
<evidence type="ECO:0000256" key="4">
    <source>
        <dbReference type="ARBA" id="ARBA00023163"/>
    </source>
</evidence>
<reference evidence="8 9" key="1">
    <citation type="submission" date="2019-04" db="EMBL/GenBank/DDBJ databases">
        <title>Kribbella sp. NEAU-THZ 27 nov., a novel actinomycete isolated from soil.</title>
        <authorList>
            <person name="Duan L."/>
        </authorList>
    </citation>
    <scope>NUCLEOTIDE SEQUENCE [LARGE SCALE GENOMIC DNA]</scope>
    <source>
        <strain evidence="9">NEAU-THZ27</strain>
    </source>
</reference>
<dbReference type="InterPro" id="IPR036388">
    <property type="entry name" value="WH-like_DNA-bd_sf"/>
</dbReference>
<evidence type="ECO:0000256" key="1">
    <source>
        <dbReference type="ARBA" id="ARBA00010641"/>
    </source>
</evidence>
<dbReference type="AlphaFoldDB" id="A0A4U3LLF4"/>
<evidence type="ECO:0000313" key="8">
    <source>
        <dbReference type="EMBL" id="TKK76332.1"/>
    </source>
</evidence>
<evidence type="ECO:0000313" key="9">
    <source>
        <dbReference type="Proteomes" id="UP000305836"/>
    </source>
</evidence>
<dbReference type="InterPro" id="IPR013325">
    <property type="entry name" value="RNA_pol_sigma_r2"/>
</dbReference>
<accession>A0A4U3LLF4</accession>
<gene>
    <name evidence="8" type="ORF">FDA38_28430</name>
</gene>
<feature type="region of interest" description="Disordered" evidence="5">
    <location>
        <begin position="1"/>
        <end position="77"/>
    </location>
</feature>
<dbReference type="NCBIfam" id="TIGR02937">
    <property type="entry name" value="sigma70-ECF"/>
    <property type="match status" value="1"/>
</dbReference>
<feature type="domain" description="RNA polymerase sigma-70 region 2" evidence="6">
    <location>
        <begin position="93"/>
        <end position="155"/>
    </location>
</feature>
<keyword evidence="9" id="KW-1185">Reference proteome</keyword>
<dbReference type="InterPro" id="IPR013249">
    <property type="entry name" value="RNA_pol_sigma70_r4_t2"/>
</dbReference>
<dbReference type="SUPFAM" id="SSF88946">
    <property type="entry name" value="Sigma2 domain of RNA polymerase sigma factors"/>
    <property type="match status" value="1"/>
</dbReference>
<keyword evidence="2" id="KW-0805">Transcription regulation</keyword>
<evidence type="ECO:0000256" key="2">
    <source>
        <dbReference type="ARBA" id="ARBA00023015"/>
    </source>
</evidence>
<dbReference type="Gene3D" id="1.10.1740.10">
    <property type="match status" value="1"/>
</dbReference>
<comment type="similarity">
    <text evidence="1">Belongs to the sigma-70 factor family. ECF subfamily.</text>
</comment>
<dbReference type="GO" id="GO:0003677">
    <property type="term" value="F:DNA binding"/>
    <property type="evidence" value="ECO:0007669"/>
    <property type="project" value="InterPro"/>
</dbReference>
<feature type="region of interest" description="Disordered" evidence="5">
    <location>
        <begin position="156"/>
        <end position="178"/>
    </location>
</feature>
<dbReference type="PANTHER" id="PTHR30173:SF36">
    <property type="entry name" value="ECF RNA POLYMERASE SIGMA FACTOR SIGJ"/>
    <property type="match status" value="1"/>
</dbReference>
<organism evidence="8 9">
    <name type="scientific">Kribbella jiaozuonensis</name>
    <dbReference type="NCBI Taxonomy" id="2575441"/>
    <lineage>
        <taxon>Bacteria</taxon>
        <taxon>Bacillati</taxon>
        <taxon>Actinomycetota</taxon>
        <taxon>Actinomycetes</taxon>
        <taxon>Propionibacteriales</taxon>
        <taxon>Kribbellaceae</taxon>
        <taxon>Kribbella</taxon>
    </lineage>
</organism>
<dbReference type="OrthoDB" id="3211555at2"/>
<protein>
    <submittedName>
        <fullName evidence="8">Sigma-70 family RNA polymerase sigma factor</fullName>
    </submittedName>
</protein>
<dbReference type="Proteomes" id="UP000305836">
    <property type="component" value="Unassembled WGS sequence"/>
</dbReference>
<dbReference type="Pfam" id="PF08281">
    <property type="entry name" value="Sigma70_r4_2"/>
    <property type="match status" value="1"/>
</dbReference>
<name>A0A4U3LLF4_9ACTN</name>
<comment type="caution">
    <text evidence="8">The sequence shown here is derived from an EMBL/GenBank/DDBJ whole genome shotgun (WGS) entry which is preliminary data.</text>
</comment>
<keyword evidence="4" id="KW-0804">Transcription</keyword>
<dbReference type="InterPro" id="IPR007627">
    <property type="entry name" value="RNA_pol_sigma70_r2"/>
</dbReference>